<dbReference type="OrthoDB" id="3636702at2"/>
<dbReference type="AlphaFoldDB" id="A0A3S9Z5A3"/>
<evidence type="ECO:0000259" key="1">
    <source>
        <dbReference type="Pfam" id="PF13847"/>
    </source>
</evidence>
<dbReference type="GO" id="GO:0008168">
    <property type="term" value="F:methyltransferase activity"/>
    <property type="evidence" value="ECO:0007669"/>
    <property type="project" value="UniProtKB-KW"/>
</dbReference>
<reference evidence="2 4" key="2">
    <citation type="submission" date="2018-12" db="EMBL/GenBank/DDBJ databases">
        <title>Streptomyces griseoviridis F1-27 complete genome.</title>
        <authorList>
            <person name="Mariita R.M."/>
            <person name="Sello J.K."/>
        </authorList>
    </citation>
    <scope>NUCLEOTIDE SEQUENCE [LARGE SCALE GENOMIC DNA]</scope>
    <source>
        <strain evidence="2 4">F1-27</strain>
    </source>
</reference>
<keyword evidence="5" id="KW-1185">Reference proteome</keyword>
<keyword evidence="2" id="KW-0808">Transferase</keyword>
<accession>A0A3S9Z5A3</accession>
<feature type="domain" description="Methyltransferase" evidence="1">
    <location>
        <begin position="40"/>
        <end position="150"/>
    </location>
</feature>
<dbReference type="SUPFAM" id="SSF53335">
    <property type="entry name" value="S-adenosyl-L-methionine-dependent methyltransferases"/>
    <property type="match status" value="1"/>
</dbReference>
<dbReference type="Pfam" id="PF13847">
    <property type="entry name" value="Methyltransf_31"/>
    <property type="match status" value="1"/>
</dbReference>
<dbReference type="CDD" id="cd02440">
    <property type="entry name" value="AdoMet_MTases"/>
    <property type="match status" value="1"/>
</dbReference>
<sequence length="256" mass="27676">MSTTLGAPRPDQATYMLRAAAGAGRGYKRELLELLDVRPGQTALDVGCGPGTDLPSLAERVGVNGTVIGVDRDPAMLAEARRRTSGLPTVRISAADAHALPVRPGTVDRAKVDRVLMHVADPPKVLEQLRAVTRPGARIALAEPDWDTLVVDASDLDTSRAFTRYTTSEVVRHATIGRGLARLARQTGFVVETVRATTPVFLDFHDADHTLGLCRNMERAIRDGHIDATRGRRWFAALSDGPFFASFTLVTVVCSR</sequence>
<dbReference type="InterPro" id="IPR029063">
    <property type="entry name" value="SAM-dependent_MTases_sf"/>
</dbReference>
<keyword evidence="3" id="KW-0830">Ubiquinone</keyword>
<evidence type="ECO:0000313" key="5">
    <source>
        <dbReference type="Proteomes" id="UP000501753"/>
    </source>
</evidence>
<organism evidence="2 4">
    <name type="scientific">Streptomyces griseoviridis</name>
    <dbReference type="NCBI Taxonomy" id="45398"/>
    <lineage>
        <taxon>Bacteria</taxon>
        <taxon>Bacillati</taxon>
        <taxon>Actinomycetota</taxon>
        <taxon>Actinomycetes</taxon>
        <taxon>Kitasatosporales</taxon>
        <taxon>Streptomycetaceae</taxon>
        <taxon>Streptomyces</taxon>
    </lineage>
</organism>
<name>A0A3S9Z5A3_STRGD</name>
<keyword evidence="2" id="KW-0489">Methyltransferase</keyword>
<evidence type="ECO:0000313" key="4">
    <source>
        <dbReference type="Proteomes" id="UP000271291"/>
    </source>
</evidence>
<reference evidence="3 5" key="1">
    <citation type="submission" date="2018-04" db="EMBL/GenBank/DDBJ databases">
        <title>Complete genome sequences of Streptomyces griseoviridis K61 and characterization of antagonistic properties of biological control agents.</title>
        <authorList>
            <person name="Mariita R.M."/>
            <person name="Sello J.K."/>
        </authorList>
    </citation>
    <scope>NUCLEOTIDE SEQUENCE [LARGE SCALE GENOMIC DNA]</scope>
    <source>
        <strain evidence="3 5">K61</strain>
    </source>
</reference>
<dbReference type="Proteomes" id="UP000501753">
    <property type="component" value="Chromosome"/>
</dbReference>
<dbReference type="RefSeq" id="WP_127175858.1">
    <property type="nucleotide sequence ID" value="NZ_CP029078.1"/>
</dbReference>
<protein>
    <submittedName>
        <fullName evidence="2">Methyltransferase domain-containing protein</fullName>
    </submittedName>
    <submittedName>
        <fullName evidence="3">Ubiquinone biosynthesis protein UbiE</fullName>
    </submittedName>
</protein>
<dbReference type="GO" id="GO:0017000">
    <property type="term" value="P:antibiotic biosynthetic process"/>
    <property type="evidence" value="ECO:0007669"/>
    <property type="project" value="UniProtKB-ARBA"/>
</dbReference>
<dbReference type="EMBL" id="CP029078">
    <property type="protein sequence ID" value="QCN90208.1"/>
    <property type="molecule type" value="Genomic_DNA"/>
</dbReference>
<dbReference type="Gene3D" id="3.40.50.150">
    <property type="entry name" value="Vaccinia Virus protein VP39"/>
    <property type="match status" value="1"/>
</dbReference>
<proteinExistence type="predicted"/>
<dbReference type="GO" id="GO:0032259">
    <property type="term" value="P:methylation"/>
    <property type="evidence" value="ECO:0007669"/>
    <property type="project" value="UniProtKB-KW"/>
</dbReference>
<evidence type="ECO:0000313" key="3">
    <source>
        <dbReference type="EMBL" id="QCN90208.1"/>
    </source>
</evidence>
<dbReference type="InterPro" id="IPR025714">
    <property type="entry name" value="Methyltranfer_dom"/>
</dbReference>
<gene>
    <name evidence="3" type="ORF">DDJ31_38885</name>
    <name evidence="2" type="ORF">ELQ87_00475</name>
</gene>
<dbReference type="Proteomes" id="UP000271291">
    <property type="component" value="Chromosome"/>
</dbReference>
<dbReference type="EMBL" id="CP034687">
    <property type="protein sequence ID" value="AZS82942.1"/>
    <property type="molecule type" value="Genomic_DNA"/>
</dbReference>
<dbReference type="PANTHER" id="PTHR43861">
    <property type="entry name" value="TRANS-ACONITATE 2-METHYLTRANSFERASE-RELATED"/>
    <property type="match status" value="1"/>
</dbReference>
<dbReference type="KEGG" id="sgd:ELQ87_00475"/>
<evidence type="ECO:0000313" key="2">
    <source>
        <dbReference type="EMBL" id="AZS82942.1"/>
    </source>
</evidence>